<dbReference type="Proteomes" id="UP001183809">
    <property type="component" value="Unassembled WGS sequence"/>
</dbReference>
<reference evidence="4" key="1">
    <citation type="submission" date="2023-07" db="EMBL/GenBank/DDBJ databases">
        <title>30 novel species of actinomycetes from the DSMZ collection.</title>
        <authorList>
            <person name="Nouioui I."/>
        </authorList>
    </citation>
    <scope>NUCLEOTIDE SEQUENCE [LARGE SCALE GENOMIC DNA]</scope>
    <source>
        <strain evidence="4">DSM 41699</strain>
    </source>
</reference>
<evidence type="ECO:0000256" key="1">
    <source>
        <dbReference type="SAM" id="Coils"/>
    </source>
</evidence>
<evidence type="ECO:0000313" key="3">
    <source>
        <dbReference type="EMBL" id="MDT0469768.1"/>
    </source>
</evidence>
<feature type="region of interest" description="Disordered" evidence="2">
    <location>
        <begin position="561"/>
        <end position="607"/>
    </location>
</feature>
<evidence type="ECO:0000256" key="2">
    <source>
        <dbReference type="SAM" id="MobiDB-lite"/>
    </source>
</evidence>
<feature type="compositionally biased region" description="Low complexity" evidence="2">
    <location>
        <begin position="881"/>
        <end position="892"/>
    </location>
</feature>
<dbReference type="SUPFAM" id="SSF52540">
    <property type="entry name" value="P-loop containing nucleoside triphosphate hydrolases"/>
    <property type="match status" value="1"/>
</dbReference>
<dbReference type="NCBIfam" id="TIGR02680">
    <property type="entry name" value="TIGR02680 family protein"/>
    <property type="match status" value="1"/>
</dbReference>
<keyword evidence="1" id="KW-0175">Coiled coil</keyword>
<accession>A0ABU2U9B1</accession>
<feature type="coiled-coil region" evidence="1">
    <location>
        <begin position="928"/>
        <end position="955"/>
    </location>
</feature>
<feature type="coiled-coil region" evidence="1">
    <location>
        <begin position="758"/>
        <end position="822"/>
    </location>
</feature>
<name>A0ABU2U9B1_9ACTN</name>
<feature type="region of interest" description="Disordered" evidence="2">
    <location>
        <begin position="871"/>
        <end position="907"/>
    </location>
</feature>
<dbReference type="Gene3D" id="3.40.50.300">
    <property type="entry name" value="P-loop containing nucleotide triphosphate hydrolases"/>
    <property type="match status" value="1"/>
</dbReference>
<dbReference type="Pfam" id="PF13558">
    <property type="entry name" value="SbcC_Walker_B"/>
    <property type="match status" value="1"/>
</dbReference>
<feature type="compositionally biased region" description="Basic and acidic residues" evidence="2">
    <location>
        <begin position="561"/>
        <end position="581"/>
    </location>
</feature>
<sequence length="1391" mass="149901">MTTPAPASASTPAATPATRYVPTRAGIVNLWDYRDEEFSFAGGWLVLRGPNGSGKTKALEVLFPFVLDGRIDPKRLNPFAAEDRTMKSNLLFRGQDSALGYVWIEFIHRDSGAAVTCGIGLHAQRHRDTPARWHFVTDGRVGEDFSLLTDDDRPMTKKQLAAELGNELIASPTDYRAAVDQRLFGLGRERYEQLLTLILTLRRPQLAKNLDPAKLSDTLTEGLRPLDDDLIAEAARSFDDMESVQRTLEGLAAADDATRAFLTGYSTYLRVHARVAADKLTARRTETAARTAALDNAVTQLAAAREQQAAAETRTERADAALTALRARLDQLRSCAAYQALEQLADLERLVRTCEHTAQQATAERERRTAATGRARAEAERAARLAAELEGAASRGAAAVADHAQSAGIAWTPADAEPARLAERSAALATARHDGVRALRAAQQDCRSTEQTRDLARSALDRAQEAVSGAETTETDAARAVEAARAQAREALAQWTQAHGPLLPEGATDRLAEALDLTGEDVTGEREAATLADTYTEAVAPAVQELRDTLAALRARRTDLERRRAETTAERDRIAAEHDDAPPAARGRTADRTRGGTPPATAGGTPTQALKALQDGVPLWQLVDFAEHLAQEQQAGLEAALEASGLLDALVTAENTPVPARHSDGYLHARTPVDGPSLADLLRPEDGTPIPAARVTAVLRSVAITPGPGSGTTQITPDGRYVAGVLVGAHTKETAEYVGATARERRRAARIAACQALLAELAAALDDLTRVHARTEARLEEYAAARAALPRTTSITAALRELDKAAARLRATREAADAAQASHDEAVAAYAVAERAMRRTAAEHGIAPDRVDAVETATRAFETAVRELAARRREHTRQTQAAEAAADRLGAAAEDEEAALDAERAARRRRTEEAAKLDALQEAIGAEAQEVMRQVHQTENALDGAAREVETATANLHSAIAATASAEARRTAAAEAGSVAAAEEKETARGLAPYAARELLDILRCPPGLSWPAQEADWAGRDLPAAAVAVHEAIQAATRDLAPTETSVKQSVTRLTKALDDLQAQLAAAGQDYRPEWDGSDGVIVVRVADEEGPLPVASFAQKIAEHRRDQAELLSDSEQRILEDALLTRLAQQIHDRTVDARDLIRRMNTDMRERRMSSGTTVGVSWLLADDLDDEQRAVCALLDADAARLGPEGLARVRAHFAAQIKNARARHRDLPYRELLAQVLDYRRWRQFAFQLVRPDKSEERLTRARHSRLSGGEQSVSLHLPLFAAAHAMLNSAQPHAPRLLALDEAFAGVDDTGRSELMSLAAQFDLDLFMTGYDLWAAHASIPAAAHYDLAHSAIDHTVSALLLLWDGQKLLADDIGDLTSALGSPGTRRAPRSKEVTVAD</sequence>
<dbReference type="PANTHER" id="PTHR43941:SF1">
    <property type="entry name" value="STRUCTURAL MAINTENANCE OF CHROMOSOMES PROTEIN 2"/>
    <property type="match status" value="1"/>
</dbReference>
<dbReference type="InterPro" id="IPR013496">
    <property type="entry name" value="CHP02680"/>
</dbReference>
<proteinExistence type="predicted"/>
<evidence type="ECO:0000313" key="4">
    <source>
        <dbReference type="Proteomes" id="UP001183809"/>
    </source>
</evidence>
<dbReference type="InterPro" id="IPR027417">
    <property type="entry name" value="P-loop_NTPase"/>
</dbReference>
<dbReference type="PANTHER" id="PTHR43941">
    <property type="entry name" value="STRUCTURAL MAINTENANCE OF CHROMOSOMES PROTEIN 2"/>
    <property type="match status" value="1"/>
</dbReference>
<feature type="compositionally biased region" description="Low complexity" evidence="2">
    <location>
        <begin position="595"/>
        <end position="607"/>
    </location>
</feature>
<gene>
    <name evidence="3" type="ORF">RM764_43735</name>
</gene>
<protein>
    <submittedName>
        <fullName evidence="3">TIGR02680 family protein</fullName>
    </submittedName>
</protein>
<comment type="caution">
    <text evidence="3">The sequence shown here is derived from an EMBL/GenBank/DDBJ whole genome shotgun (WGS) entry which is preliminary data.</text>
</comment>
<organism evidence="3 4">
    <name type="scientific">Streptomyces gibsoniae</name>
    <dbReference type="NCBI Taxonomy" id="3075529"/>
    <lineage>
        <taxon>Bacteria</taxon>
        <taxon>Bacillati</taxon>
        <taxon>Actinomycetota</taxon>
        <taxon>Actinomycetes</taxon>
        <taxon>Kitasatosporales</taxon>
        <taxon>Streptomycetaceae</taxon>
        <taxon>Streptomyces</taxon>
    </lineage>
</organism>
<dbReference type="RefSeq" id="WP_311701186.1">
    <property type="nucleotide sequence ID" value="NZ_JAVREY010000129.1"/>
</dbReference>
<dbReference type="EMBL" id="JAVREY010000129">
    <property type="protein sequence ID" value="MDT0469768.1"/>
    <property type="molecule type" value="Genomic_DNA"/>
</dbReference>
<keyword evidence="4" id="KW-1185">Reference proteome</keyword>